<proteinExistence type="predicted"/>
<organism evidence="7 8">
    <name type="scientific">Mucilaginibacter yixingensis</name>
    <dbReference type="NCBI Taxonomy" id="1295612"/>
    <lineage>
        <taxon>Bacteria</taxon>
        <taxon>Pseudomonadati</taxon>
        <taxon>Bacteroidota</taxon>
        <taxon>Sphingobacteriia</taxon>
        <taxon>Sphingobacteriales</taxon>
        <taxon>Sphingobacteriaceae</taxon>
        <taxon>Mucilaginibacter</taxon>
    </lineage>
</organism>
<keyword evidence="8" id="KW-1185">Reference proteome</keyword>
<evidence type="ECO:0000256" key="1">
    <source>
        <dbReference type="ARBA" id="ARBA00004442"/>
    </source>
</evidence>
<evidence type="ECO:0000259" key="6">
    <source>
        <dbReference type="Pfam" id="PF14905"/>
    </source>
</evidence>
<dbReference type="SUPFAM" id="SSF49464">
    <property type="entry name" value="Carboxypeptidase regulatory domain-like"/>
    <property type="match status" value="1"/>
</dbReference>
<dbReference type="Gene3D" id="2.40.170.20">
    <property type="entry name" value="TonB-dependent receptor, beta-barrel domain"/>
    <property type="match status" value="1"/>
</dbReference>
<keyword evidence="7" id="KW-0675">Receptor</keyword>
<keyword evidence="3" id="KW-0998">Cell outer membrane</keyword>
<feature type="region of interest" description="Disordered" evidence="4">
    <location>
        <begin position="346"/>
        <end position="376"/>
    </location>
</feature>
<dbReference type="InterPro" id="IPR041700">
    <property type="entry name" value="OMP_b-brl_3"/>
</dbReference>
<evidence type="ECO:0000256" key="5">
    <source>
        <dbReference type="SAM" id="SignalP"/>
    </source>
</evidence>
<dbReference type="InterPro" id="IPR036942">
    <property type="entry name" value="Beta-barrel_TonB_sf"/>
</dbReference>
<dbReference type="SUPFAM" id="SSF56935">
    <property type="entry name" value="Porins"/>
    <property type="match status" value="1"/>
</dbReference>
<sequence>MKTRILIILAVILCSGKLLAQNNFQRSQQRQQSLPPPVPTRQVSGIVKDKSDATLPGAVVKLESPKDTMSTATNADGVFIFKNVKSASFVLSVSSLGYKSKVQKMLNNDAIPRLTLNPVVLESATTQLKEVVVNGTPSIVYKTDTIEYRATDYKVRPNATLDELLKKMEGFEVGSDGSVTHQGQAITKVKLNGKEYGTGDVAQAVQNLPADIIEKAQVVDDYGDQAAHTGIKSGDPQKILNVTTKADRSVGTTGRLTAQAGDHDRYNGQLFVQRINANQQIGLIGNVQNLVTGIASTGTAGGNGGTGGSPGTALRIAPTVTYRDQYGPKVQINSGAGFTVNNRNSVSQSYGNQSTSKSFGTFSNNGSNKTNSNGRQANVELDYQIDSLNYLQVQPSYSYSTTETSSNSSQDNVTHTYVIDPSTGQPTYVNGVPVTTFEHRVTTGVQSTKAPNTAAGALALFVHRFRTHNRAFSFQASYNWSNTQSNTDYNNDIRNYADSTRNTLVKDSLAHTLKYSTNITNTTRVSSTYSEPVSEYGRLVFNGQMTHNDHNVNSYTQLVGPDGVAHLVDTLAQRYNYATTDTRLYFNYQYQGTKVNLSLGVLFEPYKLSGSKLNASAGQNVTITQNVFQVLPVFRFSYSWSRTERISLNYTSNINEPQFYQLQPYTDRTNANNIIVGNPNLKPSLVNGLNLQYNNYFPNSRFNISVNGNGNYTTNEVTTNVVQVTQVITPAVGTPGTPGYKPAVGKTYNVTNFVNLTGDETIGGSYNISKQLADRKYNLALNGSVSYNYNTYMTNNQLAHTTGWYFNERFGPRINPSDNVEINPYVSTALGRNFNTTLGNPSSTQVTNSLAIDGRFYFFKTFNIHYDARKQFINLTQQNGNGIATPSITASPLVIDGGFQKEFGQKRQFTVTFDVFDILHQNNFLQQTAQNGGVTNTISSSLSRYFLIGFRLNLQKWSGRPMRGGKEMKRRGDGSFIYN</sequence>
<feature type="compositionally biased region" description="Low complexity" evidence="4">
    <location>
        <begin position="360"/>
        <end position="374"/>
    </location>
</feature>
<dbReference type="RefSeq" id="WP_107829518.1">
    <property type="nucleotide sequence ID" value="NZ_CP160205.1"/>
</dbReference>
<dbReference type="Gene3D" id="2.60.40.1120">
    <property type="entry name" value="Carboxypeptidase-like, regulatory domain"/>
    <property type="match status" value="1"/>
</dbReference>
<dbReference type="AlphaFoldDB" id="A0A2T5J6P8"/>
<evidence type="ECO:0000256" key="4">
    <source>
        <dbReference type="SAM" id="MobiDB-lite"/>
    </source>
</evidence>
<gene>
    <name evidence="7" type="ORF">C8P68_10642</name>
</gene>
<dbReference type="EMBL" id="QAOQ01000006">
    <property type="protein sequence ID" value="PTQ94832.1"/>
    <property type="molecule type" value="Genomic_DNA"/>
</dbReference>
<comment type="subcellular location">
    <subcellularLocation>
        <location evidence="1">Cell outer membrane</location>
    </subcellularLocation>
</comment>
<evidence type="ECO:0000256" key="2">
    <source>
        <dbReference type="ARBA" id="ARBA00023136"/>
    </source>
</evidence>
<evidence type="ECO:0000313" key="7">
    <source>
        <dbReference type="EMBL" id="PTQ94832.1"/>
    </source>
</evidence>
<feature type="domain" description="Outer membrane protein beta-barrel" evidence="6">
    <location>
        <begin position="463"/>
        <end position="950"/>
    </location>
</feature>
<dbReference type="GO" id="GO:0009279">
    <property type="term" value="C:cell outer membrane"/>
    <property type="evidence" value="ECO:0007669"/>
    <property type="project" value="UniProtKB-SubCell"/>
</dbReference>
<dbReference type="Proteomes" id="UP000244168">
    <property type="component" value="Unassembled WGS sequence"/>
</dbReference>
<keyword evidence="2" id="KW-0472">Membrane</keyword>
<keyword evidence="5" id="KW-0732">Signal</keyword>
<dbReference type="Pfam" id="PF14905">
    <property type="entry name" value="OMP_b-brl_3"/>
    <property type="match status" value="1"/>
</dbReference>
<dbReference type="OrthoDB" id="1086219at2"/>
<accession>A0A2T5J6P8</accession>
<feature type="chain" id="PRO_5015650184" evidence="5">
    <location>
        <begin position="21"/>
        <end position="979"/>
    </location>
</feature>
<dbReference type="InterPro" id="IPR008969">
    <property type="entry name" value="CarboxyPept-like_regulatory"/>
</dbReference>
<comment type="caution">
    <text evidence="7">The sequence shown here is derived from an EMBL/GenBank/DDBJ whole genome shotgun (WGS) entry which is preliminary data.</text>
</comment>
<feature type="compositionally biased region" description="Polar residues" evidence="4">
    <location>
        <begin position="346"/>
        <end position="359"/>
    </location>
</feature>
<protein>
    <submittedName>
        <fullName evidence="7">Outer membrane receptor protein involved in Fe transport</fullName>
    </submittedName>
</protein>
<feature type="signal peptide" evidence="5">
    <location>
        <begin position="1"/>
        <end position="20"/>
    </location>
</feature>
<evidence type="ECO:0000256" key="3">
    <source>
        <dbReference type="ARBA" id="ARBA00023237"/>
    </source>
</evidence>
<reference evidence="7 8" key="1">
    <citation type="submission" date="2018-04" db="EMBL/GenBank/DDBJ databases">
        <title>Genomic Encyclopedia of Archaeal and Bacterial Type Strains, Phase II (KMG-II): from individual species to whole genera.</title>
        <authorList>
            <person name="Goeker M."/>
        </authorList>
    </citation>
    <scope>NUCLEOTIDE SEQUENCE [LARGE SCALE GENOMIC DNA]</scope>
    <source>
        <strain evidence="7 8">DSM 26809</strain>
    </source>
</reference>
<dbReference type="Pfam" id="PF13620">
    <property type="entry name" value="CarboxypepD_reg"/>
    <property type="match status" value="1"/>
</dbReference>
<name>A0A2T5J6P8_9SPHI</name>
<evidence type="ECO:0000313" key="8">
    <source>
        <dbReference type="Proteomes" id="UP000244168"/>
    </source>
</evidence>